<name>A0A926I8K9_9FIRM</name>
<dbReference type="GO" id="GO:0022625">
    <property type="term" value="C:cytosolic large ribosomal subunit"/>
    <property type="evidence" value="ECO:0007669"/>
    <property type="project" value="TreeGrafter"/>
</dbReference>
<dbReference type="Gene3D" id="2.170.120.20">
    <property type="entry name" value="Ribosomal protein L25, beta domain"/>
    <property type="match status" value="1"/>
</dbReference>
<dbReference type="NCBIfam" id="TIGR00731">
    <property type="entry name" value="bL25_bact_ctc"/>
    <property type="match status" value="1"/>
</dbReference>
<dbReference type="Pfam" id="PF01386">
    <property type="entry name" value="Ribosomal_L25p"/>
    <property type="match status" value="1"/>
</dbReference>
<evidence type="ECO:0000313" key="8">
    <source>
        <dbReference type="EMBL" id="MBC8578765.1"/>
    </source>
</evidence>
<dbReference type="InterPro" id="IPR020056">
    <property type="entry name" value="Rbsml_bL25/Gln-tRNA_synth_N"/>
</dbReference>
<protein>
    <recommendedName>
        <fullName evidence="5">Large ribosomal subunit protein bL25</fullName>
    </recommendedName>
    <alternativeName>
        <fullName evidence="5">General stress protein CTC</fullName>
    </alternativeName>
</protein>
<sequence>MSSKVFTIMPRDSKKSLAELRHKGMIPGIMYGQSLTHSIPIQIALPMLQNIINDTTTMIFKLELDGQIYDCVLRDFQTDRLHTEILHVDFQFVKAGEVIKMQIPMNFEGIEILRSKKYILEKAVTKIPVKGPVDVLPEAFVVDTSNLEQGSKIFASDLELPHKTEMLLHPNTIVATIQ</sequence>
<dbReference type="GO" id="GO:0008097">
    <property type="term" value="F:5S rRNA binding"/>
    <property type="evidence" value="ECO:0007669"/>
    <property type="project" value="InterPro"/>
</dbReference>
<evidence type="ECO:0000256" key="1">
    <source>
        <dbReference type="ARBA" id="ARBA00022730"/>
    </source>
</evidence>
<dbReference type="AlphaFoldDB" id="A0A926I8K9"/>
<evidence type="ECO:0000256" key="3">
    <source>
        <dbReference type="ARBA" id="ARBA00022980"/>
    </source>
</evidence>
<dbReference type="RefSeq" id="WP_177670505.1">
    <property type="nucleotide sequence ID" value="NZ_JACRSY010000005.1"/>
</dbReference>
<dbReference type="Proteomes" id="UP000655830">
    <property type="component" value="Unassembled WGS sequence"/>
</dbReference>
<accession>A0A926I8K9</accession>
<evidence type="ECO:0000259" key="6">
    <source>
        <dbReference type="Pfam" id="PF01386"/>
    </source>
</evidence>
<evidence type="ECO:0000256" key="5">
    <source>
        <dbReference type="HAMAP-Rule" id="MF_01334"/>
    </source>
</evidence>
<evidence type="ECO:0000259" key="7">
    <source>
        <dbReference type="Pfam" id="PF14693"/>
    </source>
</evidence>
<dbReference type="InterPro" id="IPR020930">
    <property type="entry name" value="Ribosomal_uL5_bac-type"/>
</dbReference>
<dbReference type="GO" id="GO:0003735">
    <property type="term" value="F:structural constituent of ribosome"/>
    <property type="evidence" value="ECO:0007669"/>
    <property type="project" value="InterPro"/>
</dbReference>
<feature type="domain" description="Large ribosomal subunit protein bL25 L25" evidence="6">
    <location>
        <begin position="10"/>
        <end position="90"/>
    </location>
</feature>
<reference evidence="8" key="1">
    <citation type="submission" date="2020-08" db="EMBL/GenBank/DDBJ databases">
        <title>Genome public.</title>
        <authorList>
            <person name="Liu C."/>
            <person name="Sun Q."/>
        </authorList>
    </citation>
    <scope>NUCLEOTIDE SEQUENCE</scope>
    <source>
        <strain evidence="8">NSJ-12</strain>
    </source>
</reference>
<dbReference type="Gene3D" id="2.40.240.10">
    <property type="entry name" value="Ribosomal Protein L25, Chain P"/>
    <property type="match status" value="1"/>
</dbReference>
<dbReference type="InterPro" id="IPR001021">
    <property type="entry name" value="Ribosomal_bL25_long"/>
</dbReference>
<proteinExistence type="inferred from homology"/>
<keyword evidence="9" id="KW-1185">Reference proteome</keyword>
<evidence type="ECO:0000256" key="2">
    <source>
        <dbReference type="ARBA" id="ARBA00022884"/>
    </source>
</evidence>
<comment type="similarity">
    <text evidence="5">Belongs to the bacterial ribosomal protein bL25 family. CTC subfamily.</text>
</comment>
<dbReference type="PANTHER" id="PTHR33284">
    <property type="entry name" value="RIBOSOMAL PROTEIN L25/GLN-TRNA SYNTHETASE, ANTI-CODON-BINDING DOMAIN-CONTAINING PROTEIN"/>
    <property type="match status" value="1"/>
</dbReference>
<dbReference type="InterPro" id="IPR029751">
    <property type="entry name" value="Ribosomal_L25_dom"/>
</dbReference>
<dbReference type="HAMAP" id="MF_01334">
    <property type="entry name" value="Ribosomal_bL25_CTC"/>
    <property type="match status" value="1"/>
</dbReference>
<dbReference type="PANTHER" id="PTHR33284:SF1">
    <property type="entry name" value="RIBOSOMAL PROTEIN L25_GLN-TRNA SYNTHETASE, ANTI-CODON-BINDING DOMAIN-CONTAINING PROTEIN"/>
    <property type="match status" value="1"/>
</dbReference>
<dbReference type="GO" id="GO:0006412">
    <property type="term" value="P:translation"/>
    <property type="evidence" value="ECO:0007669"/>
    <property type="project" value="UniProtKB-UniRule"/>
</dbReference>
<dbReference type="EMBL" id="JACRSY010000005">
    <property type="protein sequence ID" value="MBC8578765.1"/>
    <property type="molecule type" value="Genomic_DNA"/>
</dbReference>
<keyword evidence="4 5" id="KW-0687">Ribonucleoprotein</keyword>
<dbReference type="SUPFAM" id="SSF50715">
    <property type="entry name" value="Ribosomal protein L25-like"/>
    <property type="match status" value="1"/>
</dbReference>
<keyword evidence="3 5" id="KW-0689">Ribosomal protein</keyword>
<dbReference type="InterPro" id="IPR011035">
    <property type="entry name" value="Ribosomal_bL25/Gln-tRNA_synth"/>
</dbReference>
<evidence type="ECO:0000256" key="4">
    <source>
        <dbReference type="ARBA" id="ARBA00023274"/>
    </source>
</evidence>
<dbReference type="CDD" id="cd00495">
    <property type="entry name" value="Ribosomal_L25_TL5_CTC"/>
    <property type="match status" value="1"/>
</dbReference>
<gene>
    <name evidence="5" type="primary">rplY</name>
    <name evidence="5" type="synonym">ctc</name>
    <name evidence="8" type="ORF">H8718_04375</name>
</gene>
<comment type="caution">
    <text evidence="8">The sequence shown here is derived from an EMBL/GenBank/DDBJ whole genome shotgun (WGS) entry which is preliminary data.</text>
</comment>
<evidence type="ECO:0000313" key="9">
    <source>
        <dbReference type="Proteomes" id="UP000655830"/>
    </source>
</evidence>
<comment type="subunit">
    <text evidence="5">Part of the 50S ribosomal subunit; part of the 5S rRNA/L5/L18/L25 subcomplex. Contacts the 5S rRNA. Binds to the 5S rRNA independently of L5 and L18.</text>
</comment>
<organism evidence="8 9">
    <name type="scientific">Zhenhengia yiwuensis</name>
    <dbReference type="NCBI Taxonomy" id="2763666"/>
    <lineage>
        <taxon>Bacteria</taxon>
        <taxon>Bacillati</taxon>
        <taxon>Bacillota</taxon>
        <taxon>Clostridia</taxon>
        <taxon>Lachnospirales</taxon>
        <taxon>Lachnospiraceae</taxon>
        <taxon>Zhenhengia</taxon>
    </lineage>
</organism>
<keyword evidence="1 5" id="KW-0699">rRNA-binding</keyword>
<feature type="domain" description="Large ribosomal subunit protein bL25 beta" evidence="7">
    <location>
        <begin position="99"/>
        <end position="178"/>
    </location>
</feature>
<comment type="function">
    <text evidence="5">This is one of the proteins that binds to the 5S RNA in the ribosome where it forms part of the central protuberance.</text>
</comment>
<dbReference type="InterPro" id="IPR020057">
    <property type="entry name" value="Ribosomal_bL25_b-dom"/>
</dbReference>
<dbReference type="Pfam" id="PF14693">
    <property type="entry name" value="Ribosomal_TL5_C"/>
    <property type="match status" value="1"/>
</dbReference>
<keyword evidence="2 5" id="KW-0694">RNA-binding</keyword>
<dbReference type="InterPro" id="IPR037121">
    <property type="entry name" value="Ribosomal_bL25_C"/>
</dbReference>